<sequence length="222" mass="23601">MKNLLEEIKTSPGVLGACVYSTKKGIVGSNLPATFNSEQQQRITSILHRVFRLNDAAKLDVNAYEIQYDEALLMARRLDPVATLVVVCAPDVNVPLVSMACGMQTAELLEAIAAHQDGTPPPSPAPASVAAEPAPPQAPLPKLTPAEVLNGPLADKLTGIKRALAKCIGPVAGMALDGALKSWLEKGEPTAERLTDLAELLLPEIDDDNEKASFVHEVKELL</sequence>
<dbReference type="RefSeq" id="WP_191155037.1">
    <property type="nucleotide sequence ID" value="NZ_JACWUN010000007.1"/>
</dbReference>
<evidence type="ECO:0000259" key="2">
    <source>
        <dbReference type="Pfam" id="PF26309"/>
    </source>
</evidence>
<protein>
    <recommendedName>
        <fullName evidence="2">DUF8082 domain-containing protein</fullName>
    </recommendedName>
</protein>
<evidence type="ECO:0000313" key="3">
    <source>
        <dbReference type="EMBL" id="MBD1400473.1"/>
    </source>
</evidence>
<evidence type="ECO:0000256" key="1">
    <source>
        <dbReference type="SAM" id="MobiDB-lite"/>
    </source>
</evidence>
<dbReference type="EMBL" id="JACWUN010000007">
    <property type="protein sequence ID" value="MBD1400473.1"/>
    <property type="molecule type" value="Genomic_DNA"/>
</dbReference>
<gene>
    <name evidence="3" type="ORF">ICT70_07300</name>
</gene>
<feature type="domain" description="DUF8082" evidence="2">
    <location>
        <begin position="157"/>
        <end position="222"/>
    </location>
</feature>
<reference evidence="3" key="1">
    <citation type="submission" date="2020-09" db="EMBL/GenBank/DDBJ databases">
        <title>Pelobacter alkaliphilus sp. nov., a novel anaerobic arsenate-reducing bacterium from terrestrial mud volcano.</title>
        <authorList>
            <person name="Khomyakova M.A."/>
            <person name="Merkel A.Y."/>
            <person name="Slobodkin A.I."/>
        </authorList>
    </citation>
    <scope>NUCLEOTIDE SEQUENCE</scope>
    <source>
        <strain evidence="3">M08fum</strain>
    </source>
</reference>
<accession>A0A8J6QX31</accession>
<comment type="caution">
    <text evidence="3">The sequence shown here is derived from an EMBL/GenBank/DDBJ whole genome shotgun (WGS) entry which is preliminary data.</text>
</comment>
<feature type="region of interest" description="Disordered" evidence="1">
    <location>
        <begin position="115"/>
        <end position="140"/>
    </location>
</feature>
<evidence type="ECO:0000313" key="4">
    <source>
        <dbReference type="Proteomes" id="UP000632828"/>
    </source>
</evidence>
<name>A0A8J6QX31_9BACT</name>
<dbReference type="Proteomes" id="UP000632828">
    <property type="component" value="Unassembled WGS sequence"/>
</dbReference>
<organism evidence="3 4">
    <name type="scientific">Pelovirga terrestris</name>
    <dbReference type="NCBI Taxonomy" id="2771352"/>
    <lineage>
        <taxon>Bacteria</taxon>
        <taxon>Pseudomonadati</taxon>
        <taxon>Thermodesulfobacteriota</taxon>
        <taxon>Desulfuromonadia</taxon>
        <taxon>Geobacterales</taxon>
        <taxon>Geobacteraceae</taxon>
        <taxon>Pelovirga</taxon>
    </lineage>
</organism>
<proteinExistence type="predicted"/>
<dbReference type="InterPro" id="IPR058395">
    <property type="entry name" value="DUF8082"/>
</dbReference>
<dbReference type="AlphaFoldDB" id="A0A8J6QX31"/>
<dbReference type="Pfam" id="PF26309">
    <property type="entry name" value="DUF8082"/>
    <property type="match status" value="1"/>
</dbReference>
<keyword evidence="4" id="KW-1185">Reference proteome</keyword>